<dbReference type="InterPro" id="IPR036852">
    <property type="entry name" value="Peptidase_S8/S53_dom_sf"/>
</dbReference>
<reference evidence="11 12" key="1">
    <citation type="journal article" date="2018" name="Biotechnol. Biofuels">
        <title>Integrative visual omics of the white-rot fungus Polyporus brumalis exposes the biotechnological potential of its oxidative enzymes for delignifying raw plant biomass.</title>
        <authorList>
            <person name="Miyauchi S."/>
            <person name="Rancon A."/>
            <person name="Drula E."/>
            <person name="Hage H."/>
            <person name="Chaduli D."/>
            <person name="Favel A."/>
            <person name="Grisel S."/>
            <person name="Henrissat B."/>
            <person name="Herpoel-Gimbert I."/>
            <person name="Ruiz-Duenas F.J."/>
            <person name="Chevret D."/>
            <person name="Hainaut M."/>
            <person name="Lin J."/>
            <person name="Wang M."/>
            <person name="Pangilinan J."/>
            <person name="Lipzen A."/>
            <person name="Lesage-Meessen L."/>
            <person name="Navarro D."/>
            <person name="Riley R."/>
            <person name="Grigoriev I.V."/>
            <person name="Zhou S."/>
            <person name="Raouche S."/>
            <person name="Rosso M.N."/>
        </authorList>
    </citation>
    <scope>NUCLEOTIDE SEQUENCE [LARGE SCALE GENOMIC DNA]</scope>
    <source>
        <strain evidence="11 12">BRFM 1820</strain>
    </source>
</reference>
<organism evidence="11 12">
    <name type="scientific">Lentinus brumalis</name>
    <dbReference type="NCBI Taxonomy" id="2498619"/>
    <lineage>
        <taxon>Eukaryota</taxon>
        <taxon>Fungi</taxon>
        <taxon>Dikarya</taxon>
        <taxon>Basidiomycota</taxon>
        <taxon>Agaricomycotina</taxon>
        <taxon>Agaricomycetes</taxon>
        <taxon>Polyporales</taxon>
        <taxon>Polyporaceae</taxon>
        <taxon>Lentinus</taxon>
    </lineage>
</organism>
<evidence type="ECO:0000256" key="3">
    <source>
        <dbReference type="ARBA" id="ARBA00022723"/>
    </source>
</evidence>
<dbReference type="SUPFAM" id="SSF54897">
    <property type="entry name" value="Protease propeptides/inhibitors"/>
    <property type="match status" value="1"/>
</dbReference>
<protein>
    <submittedName>
        <fullName evidence="11">Subtilisin-like protein</fullName>
    </submittedName>
</protein>
<evidence type="ECO:0000313" key="12">
    <source>
        <dbReference type="Proteomes" id="UP000256964"/>
    </source>
</evidence>
<evidence type="ECO:0000256" key="6">
    <source>
        <dbReference type="ARBA" id="ARBA00022837"/>
    </source>
</evidence>
<keyword evidence="4 8" id="KW-0378">Hydrolase</keyword>
<feature type="binding site" evidence="8">
    <location>
        <position position="590"/>
    </location>
    <ligand>
        <name>Ca(2+)</name>
        <dbReference type="ChEBI" id="CHEBI:29108"/>
    </ligand>
</feature>
<comment type="subcellular location">
    <subcellularLocation>
        <location evidence="1">Secreted</location>
        <location evidence="1">Extracellular space</location>
    </subcellularLocation>
</comment>
<feature type="domain" description="Peptidase S53" evidence="10">
    <location>
        <begin position="214"/>
        <end position="610"/>
    </location>
</feature>
<dbReference type="EMBL" id="KZ857379">
    <property type="protein sequence ID" value="RDX57216.1"/>
    <property type="molecule type" value="Genomic_DNA"/>
</dbReference>
<dbReference type="InterPro" id="IPR030400">
    <property type="entry name" value="Sedolisin_dom"/>
</dbReference>
<evidence type="ECO:0000256" key="9">
    <source>
        <dbReference type="SAM" id="SignalP"/>
    </source>
</evidence>
<dbReference type="InterPro" id="IPR050819">
    <property type="entry name" value="Tripeptidyl-peptidase_I"/>
</dbReference>
<feature type="binding site" evidence="8">
    <location>
        <position position="570"/>
    </location>
    <ligand>
        <name>Ca(2+)</name>
        <dbReference type="ChEBI" id="CHEBI:29108"/>
    </ligand>
</feature>
<gene>
    <name evidence="11" type="ORF">OH76DRAFT_23479</name>
</gene>
<dbReference type="Proteomes" id="UP000256964">
    <property type="component" value="Unassembled WGS sequence"/>
</dbReference>
<feature type="binding site" evidence="8">
    <location>
        <position position="569"/>
    </location>
    <ligand>
        <name>Ca(2+)</name>
        <dbReference type="ChEBI" id="CHEBI:29108"/>
    </ligand>
</feature>
<evidence type="ECO:0000256" key="1">
    <source>
        <dbReference type="ARBA" id="ARBA00004239"/>
    </source>
</evidence>
<dbReference type="PROSITE" id="PS51695">
    <property type="entry name" value="SEDOLISIN"/>
    <property type="match status" value="1"/>
</dbReference>
<evidence type="ECO:0000256" key="5">
    <source>
        <dbReference type="ARBA" id="ARBA00022825"/>
    </source>
</evidence>
<dbReference type="GO" id="GO:0046872">
    <property type="term" value="F:metal ion binding"/>
    <property type="evidence" value="ECO:0007669"/>
    <property type="project" value="UniProtKB-UniRule"/>
</dbReference>
<dbReference type="InterPro" id="IPR015366">
    <property type="entry name" value="S53_propep"/>
</dbReference>
<dbReference type="GO" id="GO:0004252">
    <property type="term" value="F:serine-type endopeptidase activity"/>
    <property type="evidence" value="ECO:0007669"/>
    <property type="project" value="UniProtKB-UniRule"/>
</dbReference>
<dbReference type="SMART" id="SM00944">
    <property type="entry name" value="Pro-kuma_activ"/>
    <property type="match status" value="1"/>
</dbReference>
<evidence type="ECO:0000256" key="8">
    <source>
        <dbReference type="PROSITE-ProRule" id="PRU01032"/>
    </source>
</evidence>
<dbReference type="PANTHER" id="PTHR14218">
    <property type="entry name" value="PROTEASE S8 TRIPEPTIDYL PEPTIDASE I CLN2"/>
    <property type="match status" value="1"/>
</dbReference>
<feature type="binding site" evidence="8">
    <location>
        <position position="588"/>
    </location>
    <ligand>
        <name>Ca(2+)</name>
        <dbReference type="ChEBI" id="CHEBI:29108"/>
    </ligand>
</feature>
<dbReference type="PROSITE" id="PS51257">
    <property type="entry name" value="PROKAR_LIPOPROTEIN"/>
    <property type="match status" value="1"/>
</dbReference>
<evidence type="ECO:0000313" key="11">
    <source>
        <dbReference type="EMBL" id="RDX57216.1"/>
    </source>
</evidence>
<evidence type="ECO:0000256" key="7">
    <source>
        <dbReference type="ARBA" id="ARBA00023145"/>
    </source>
</evidence>
<keyword evidence="3 8" id="KW-0479">Metal-binding</keyword>
<evidence type="ECO:0000256" key="2">
    <source>
        <dbReference type="ARBA" id="ARBA00022670"/>
    </source>
</evidence>
<keyword evidence="7" id="KW-0865">Zymogen</keyword>
<dbReference type="Pfam" id="PF09286">
    <property type="entry name" value="Pro-kuma_activ"/>
    <property type="match status" value="1"/>
</dbReference>
<dbReference type="GO" id="GO:0005576">
    <property type="term" value="C:extracellular region"/>
    <property type="evidence" value="ECO:0007669"/>
    <property type="project" value="UniProtKB-SubCell"/>
</dbReference>
<feature type="chain" id="PRO_5016901443" evidence="9">
    <location>
        <begin position="20"/>
        <end position="611"/>
    </location>
</feature>
<feature type="active site" description="Charge relay system" evidence="8">
    <location>
        <position position="291"/>
    </location>
</feature>
<dbReference type="PANTHER" id="PTHR14218:SF19">
    <property type="entry name" value="SERINE PROTEASE AORO, PUTATIVE (AFU_ORTHOLOGUE AFUA_6G10250)-RELATED"/>
    <property type="match status" value="1"/>
</dbReference>
<dbReference type="CDD" id="cd11377">
    <property type="entry name" value="Pro-peptidase_S53"/>
    <property type="match status" value="1"/>
</dbReference>
<evidence type="ECO:0000256" key="4">
    <source>
        <dbReference type="ARBA" id="ARBA00022801"/>
    </source>
</evidence>
<dbReference type="STRING" id="139420.A0A371DXH7"/>
<dbReference type="SUPFAM" id="SSF52743">
    <property type="entry name" value="Subtilisin-like"/>
    <property type="match status" value="1"/>
</dbReference>
<comment type="cofactor">
    <cofactor evidence="8">
        <name>Ca(2+)</name>
        <dbReference type="ChEBI" id="CHEBI:29108"/>
    </cofactor>
    <text evidence="8">Binds 1 Ca(2+) ion per subunit.</text>
</comment>
<feature type="signal peptide" evidence="9">
    <location>
        <begin position="1"/>
        <end position="19"/>
    </location>
</feature>
<feature type="active site" description="Charge relay system" evidence="8">
    <location>
        <position position="287"/>
    </location>
</feature>
<name>A0A371DXH7_9APHY</name>
<accession>A0A371DXH7</accession>
<dbReference type="AlphaFoldDB" id="A0A371DXH7"/>
<keyword evidence="12" id="KW-1185">Reference proteome</keyword>
<sequence length="611" mass="64454">MAFSRLLFCLASFIACAVAAPRAVPEGWSLHRRADPDAVLPLKFTLAQSNLHNLDAYLLDVADPRSPNYGKHWTPAKVAETFRPSKETVDTVHSWLVEEAGIDTHKIRLSQKGDVVHLDLTVAEAESLLGAEYFVYRHGEDGKEHVGCHQGYTLPERVSKHIDFVWPTTHLGSTSLLRRDAGVSTVPGFGRVSGAPKIPVGDVSALAAEGCDTAATIDCLRGLYKYDHTLVSGDKNSVAVAEFSNEVYRPSDLDLFFKTYAPDQVGHIPETISIAGGDPTVSGDLGESTLDIELVMGLLGAGQNLSLYQIGQAASSSVFLDPLLGAVDGSYCELEGVSNQGLSDCGNKPTVNVVSISYHFNPDVIDPTISPIVQRECTEIGKLSLTGMTFIASSGDGGVGYSQSGFCQLANGTLQAGNPKGAFLGQLPASCPYVTAVGATSVAPNNTVDDPEIATTRFPSGGGFSNNFPRPTWQDDAVTNYLDNFGPNYAENIFNRSGRAYPDVAANGWPLVIAESGQFVKSGGTSASAPIFAAIVTAVNDARIAAGKSPVGWINPALYSSGFANAYNDVTKGTNPGCSTQGFNAAPGWDPVTGLGTPNFPELLAAFLALP</sequence>
<dbReference type="OrthoDB" id="409122at2759"/>
<keyword evidence="9" id="KW-0732">Signal</keyword>
<dbReference type="Gene3D" id="3.40.50.200">
    <property type="entry name" value="Peptidase S8/S53 domain"/>
    <property type="match status" value="1"/>
</dbReference>
<dbReference type="GO" id="GO:0008240">
    <property type="term" value="F:tripeptidyl-peptidase activity"/>
    <property type="evidence" value="ECO:0007669"/>
    <property type="project" value="TreeGrafter"/>
</dbReference>
<evidence type="ECO:0000259" key="10">
    <source>
        <dbReference type="PROSITE" id="PS51695"/>
    </source>
</evidence>
<proteinExistence type="predicted"/>
<dbReference type="GO" id="GO:0006508">
    <property type="term" value="P:proteolysis"/>
    <property type="evidence" value="ECO:0007669"/>
    <property type="project" value="UniProtKB-KW"/>
</dbReference>
<keyword evidence="2 8" id="KW-0645">Protease</keyword>
<keyword evidence="6 8" id="KW-0106">Calcium</keyword>
<feature type="active site" description="Charge relay system" evidence="8">
    <location>
        <position position="526"/>
    </location>
</feature>
<keyword evidence="5 8" id="KW-0720">Serine protease</keyword>
<dbReference type="CDD" id="cd04056">
    <property type="entry name" value="Peptidases_S53"/>
    <property type="match status" value="1"/>
</dbReference>